<feature type="non-terminal residue" evidence="1">
    <location>
        <position position="1"/>
    </location>
</feature>
<reference evidence="1" key="1">
    <citation type="submission" date="2023-03" db="EMBL/GenBank/DDBJ databases">
        <title>Massive genome expansion in bonnet fungi (Mycena s.s.) driven by repeated elements and novel gene families across ecological guilds.</title>
        <authorList>
            <consortium name="Lawrence Berkeley National Laboratory"/>
            <person name="Harder C.B."/>
            <person name="Miyauchi S."/>
            <person name="Viragh M."/>
            <person name="Kuo A."/>
            <person name="Thoen E."/>
            <person name="Andreopoulos B."/>
            <person name="Lu D."/>
            <person name="Skrede I."/>
            <person name="Drula E."/>
            <person name="Henrissat B."/>
            <person name="Morin E."/>
            <person name="Kohler A."/>
            <person name="Barry K."/>
            <person name="LaButti K."/>
            <person name="Morin E."/>
            <person name="Salamov A."/>
            <person name="Lipzen A."/>
            <person name="Mereny Z."/>
            <person name="Hegedus B."/>
            <person name="Baldrian P."/>
            <person name="Stursova M."/>
            <person name="Weitz H."/>
            <person name="Taylor A."/>
            <person name="Grigoriev I.V."/>
            <person name="Nagy L.G."/>
            <person name="Martin F."/>
            <person name="Kauserud H."/>
        </authorList>
    </citation>
    <scope>NUCLEOTIDE SEQUENCE</scope>
    <source>
        <strain evidence="1">CBHHK002</strain>
    </source>
</reference>
<comment type="caution">
    <text evidence="1">The sequence shown here is derived from an EMBL/GenBank/DDBJ whole genome shotgun (WGS) entry which is preliminary data.</text>
</comment>
<proteinExistence type="predicted"/>
<dbReference type="AlphaFoldDB" id="A0AAD7EFR8"/>
<name>A0AAD7EFR8_9AGAR</name>
<dbReference type="Proteomes" id="UP001218218">
    <property type="component" value="Unassembled WGS sequence"/>
</dbReference>
<protein>
    <submittedName>
        <fullName evidence="1">Uncharacterized protein</fullName>
    </submittedName>
</protein>
<evidence type="ECO:0000313" key="1">
    <source>
        <dbReference type="EMBL" id="KAJ7321077.1"/>
    </source>
</evidence>
<sequence length="71" mass="7908">YWSLDPTGVKRLSSGEAHARGLPAIEVGKKIDGMWWDSSVYDGIRQFHLAKGFDPDTQDVAQSLGFPLFKL</sequence>
<gene>
    <name evidence="1" type="ORF">DFH08DRAFT_663823</name>
</gene>
<organism evidence="1 2">
    <name type="scientific">Mycena albidolilacea</name>
    <dbReference type="NCBI Taxonomy" id="1033008"/>
    <lineage>
        <taxon>Eukaryota</taxon>
        <taxon>Fungi</taxon>
        <taxon>Dikarya</taxon>
        <taxon>Basidiomycota</taxon>
        <taxon>Agaricomycotina</taxon>
        <taxon>Agaricomycetes</taxon>
        <taxon>Agaricomycetidae</taxon>
        <taxon>Agaricales</taxon>
        <taxon>Marasmiineae</taxon>
        <taxon>Mycenaceae</taxon>
        <taxon>Mycena</taxon>
    </lineage>
</organism>
<feature type="non-terminal residue" evidence="1">
    <location>
        <position position="71"/>
    </location>
</feature>
<keyword evidence="2" id="KW-1185">Reference proteome</keyword>
<accession>A0AAD7EFR8</accession>
<evidence type="ECO:0000313" key="2">
    <source>
        <dbReference type="Proteomes" id="UP001218218"/>
    </source>
</evidence>
<dbReference type="EMBL" id="JARIHO010000052">
    <property type="protein sequence ID" value="KAJ7321077.1"/>
    <property type="molecule type" value="Genomic_DNA"/>
</dbReference>